<dbReference type="GO" id="GO:0008289">
    <property type="term" value="F:lipid binding"/>
    <property type="evidence" value="ECO:0007669"/>
    <property type="project" value="TreeGrafter"/>
</dbReference>
<dbReference type="InterPro" id="IPR036028">
    <property type="entry name" value="SH3-like_dom_sf"/>
</dbReference>
<keyword evidence="2 4" id="KW-0728">SH3 domain</keyword>
<sequence>MFTTQKQKNNNRKKPPPRPPPPNFTKFKSKSTISLNQQENLIDWSPPSSPKVERNQQFGGSVSSSFSSSTSSLASSKKSFEFDLPVNWPTNSFVSHVSTNTTLGPTIIRAKGSKKPSRNNLEMLAIGLKGPDSPPMPSIPPPSPPKNVSDIDTPYGIALFDFNASQPSDLTLQVGDVVLLTKRINDDWLQGRVLDSEGIFPANFIELKVPLPEEKNIVTALYEFKAQMADDLNLKVGQKVNVTKIINTEWLYGTSNGRRGQFPSNYVDRIPKI</sequence>
<reference evidence="7" key="1">
    <citation type="submission" date="2021-12" db="EMBL/GenBank/DDBJ databases">
        <authorList>
            <person name="King R."/>
        </authorList>
    </citation>
    <scope>NUCLEOTIDE SEQUENCE</scope>
</reference>
<evidence type="ECO:0000313" key="7">
    <source>
        <dbReference type="EMBL" id="CAH0562278.1"/>
    </source>
</evidence>
<dbReference type="EMBL" id="OV121139">
    <property type="protein sequence ID" value="CAH0562278.1"/>
    <property type="molecule type" value="Genomic_DNA"/>
</dbReference>
<dbReference type="InterPro" id="IPR001452">
    <property type="entry name" value="SH3_domain"/>
</dbReference>
<dbReference type="InterPro" id="IPR046982">
    <property type="entry name" value="BIN3/RVS161-like"/>
</dbReference>
<dbReference type="GO" id="GO:0005737">
    <property type="term" value="C:cytoplasm"/>
    <property type="evidence" value="ECO:0007669"/>
    <property type="project" value="UniProtKB-SubCell"/>
</dbReference>
<feature type="compositionally biased region" description="Polar residues" evidence="5">
    <location>
        <begin position="30"/>
        <end position="40"/>
    </location>
</feature>
<dbReference type="CDD" id="cd00174">
    <property type="entry name" value="SH3"/>
    <property type="match status" value="1"/>
</dbReference>
<dbReference type="GO" id="GO:0006897">
    <property type="term" value="P:endocytosis"/>
    <property type="evidence" value="ECO:0007669"/>
    <property type="project" value="InterPro"/>
</dbReference>
<evidence type="ECO:0000256" key="1">
    <source>
        <dbReference type="ARBA" id="ARBA00004496"/>
    </source>
</evidence>
<evidence type="ECO:0000256" key="2">
    <source>
        <dbReference type="ARBA" id="ARBA00022443"/>
    </source>
</evidence>
<comment type="subcellular location">
    <subcellularLocation>
        <location evidence="1">Cytoplasm</location>
    </subcellularLocation>
</comment>
<dbReference type="GO" id="GO:0051666">
    <property type="term" value="P:actin cortical patch localization"/>
    <property type="evidence" value="ECO:0007669"/>
    <property type="project" value="InterPro"/>
</dbReference>
<evidence type="ECO:0000256" key="3">
    <source>
        <dbReference type="ARBA" id="ARBA00022490"/>
    </source>
</evidence>
<gene>
    <name evidence="7" type="ORF">MELIAE_LOCUS11442</name>
</gene>
<feature type="domain" description="SH3" evidence="6">
    <location>
        <begin position="213"/>
        <end position="272"/>
    </location>
</feature>
<feature type="region of interest" description="Disordered" evidence="5">
    <location>
        <begin position="1"/>
        <end position="70"/>
    </location>
</feature>
<dbReference type="SUPFAM" id="SSF50044">
    <property type="entry name" value="SH3-domain"/>
    <property type="match status" value="2"/>
</dbReference>
<dbReference type="GO" id="GO:0015629">
    <property type="term" value="C:actin cytoskeleton"/>
    <property type="evidence" value="ECO:0007669"/>
    <property type="project" value="TreeGrafter"/>
</dbReference>
<dbReference type="Gene3D" id="2.30.30.40">
    <property type="entry name" value="SH3 Domains"/>
    <property type="match status" value="2"/>
</dbReference>
<dbReference type="PROSITE" id="PS50002">
    <property type="entry name" value="SH3"/>
    <property type="match status" value="2"/>
</dbReference>
<evidence type="ECO:0000256" key="5">
    <source>
        <dbReference type="SAM" id="MobiDB-lite"/>
    </source>
</evidence>
<keyword evidence="8" id="KW-1185">Reference proteome</keyword>
<evidence type="ECO:0000313" key="8">
    <source>
        <dbReference type="Proteomes" id="UP001154078"/>
    </source>
</evidence>
<evidence type="ECO:0000259" key="6">
    <source>
        <dbReference type="PROSITE" id="PS50002"/>
    </source>
</evidence>
<feature type="compositionally biased region" description="Low complexity" evidence="5">
    <location>
        <begin position="61"/>
        <end position="70"/>
    </location>
</feature>
<proteinExistence type="predicted"/>
<dbReference type="GO" id="GO:0097320">
    <property type="term" value="P:plasma membrane tubulation"/>
    <property type="evidence" value="ECO:0007669"/>
    <property type="project" value="TreeGrafter"/>
</dbReference>
<accession>A0A9P0BFE9</accession>
<dbReference type="PRINTS" id="PR00452">
    <property type="entry name" value="SH3DOMAIN"/>
</dbReference>
<dbReference type="AlphaFoldDB" id="A0A9P0BFE9"/>
<dbReference type="OrthoDB" id="27823at2759"/>
<dbReference type="PANTHER" id="PTHR47174:SF3">
    <property type="entry name" value="BRIDGING INTEGRATOR 3"/>
    <property type="match status" value="1"/>
</dbReference>
<name>A0A9P0BFE9_BRAAE</name>
<protein>
    <recommendedName>
        <fullName evidence="6">SH3 domain-containing protein</fullName>
    </recommendedName>
</protein>
<evidence type="ECO:0000256" key="4">
    <source>
        <dbReference type="PROSITE-ProRule" id="PRU00192"/>
    </source>
</evidence>
<keyword evidence="3" id="KW-0963">Cytoplasm</keyword>
<feature type="domain" description="SH3" evidence="6">
    <location>
        <begin position="151"/>
        <end position="210"/>
    </location>
</feature>
<dbReference type="PANTHER" id="PTHR47174">
    <property type="entry name" value="BRIDGING INTEGRATOR 3"/>
    <property type="match status" value="1"/>
</dbReference>
<dbReference type="PRINTS" id="PR00499">
    <property type="entry name" value="P67PHOX"/>
</dbReference>
<dbReference type="Proteomes" id="UP001154078">
    <property type="component" value="Chromosome 8"/>
</dbReference>
<dbReference type="Pfam" id="PF00018">
    <property type="entry name" value="SH3_1"/>
    <property type="match status" value="2"/>
</dbReference>
<organism evidence="7 8">
    <name type="scientific">Brassicogethes aeneus</name>
    <name type="common">Rape pollen beetle</name>
    <name type="synonym">Meligethes aeneus</name>
    <dbReference type="NCBI Taxonomy" id="1431903"/>
    <lineage>
        <taxon>Eukaryota</taxon>
        <taxon>Metazoa</taxon>
        <taxon>Ecdysozoa</taxon>
        <taxon>Arthropoda</taxon>
        <taxon>Hexapoda</taxon>
        <taxon>Insecta</taxon>
        <taxon>Pterygota</taxon>
        <taxon>Neoptera</taxon>
        <taxon>Endopterygota</taxon>
        <taxon>Coleoptera</taxon>
        <taxon>Polyphaga</taxon>
        <taxon>Cucujiformia</taxon>
        <taxon>Nitidulidae</taxon>
        <taxon>Meligethinae</taxon>
        <taxon>Brassicogethes</taxon>
    </lineage>
</organism>
<dbReference type="SMART" id="SM00326">
    <property type="entry name" value="SH3"/>
    <property type="match status" value="2"/>
</dbReference>